<keyword evidence="9" id="KW-0966">Cell projection</keyword>
<dbReference type="EMBL" id="CH964232">
    <property type="protein sequence ID" value="EDW80516.2"/>
    <property type="molecule type" value="Genomic_DNA"/>
</dbReference>
<dbReference type="eggNOG" id="ENOG502TCIR">
    <property type="taxonomic scope" value="Eukaryota"/>
</dbReference>
<feature type="coiled-coil region" evidence="10">
    <location>
        <begin position="222"/>
        <end position="274"/>
    </location>
</feature>
<dbReference type="InParanoid" id="B4N911"/>
<evidence type="ECO:0000256" key="1">
    <source>
        <dbReference type="ARBA" id="ARBA00003029"/>
    </source>
</evidence>
<keyword evidence="6" id="KW-0282">Flagellum</keyword>
<dbReference type="STRING" id="7260.B4N911"/>
<dbReference type="PANTHER" id="PTHR31598">
    <property type="entry name" value="IQ DOMAIN-CONTAINING PROTEIN D"/>
    <property type="match status" value="1"/>
</dbReference>
<evidence type="ECO:0000313" key="11">
    <source>
        <dbReference type="EMBL" id="EDW80516.2"/>
    </source>
</evidence>
<evidence type="ECO:0000313" key="12">
    <source>
        <dbReference type="Proteomes" id="UP000007798"/>
    </source>
</evidence>
<keyword evidence="8" id="KW-0206">Cytoskeleton</keyword>
<evidence type="ECO:0000256" key="4">
    <source>
        <dbReference type="ARBA" id="ARBA00021752"/>
    </source>
</evidence>
<sequence>MKLKLLPYITLDFSNVRTTQIGCVLGALAEAINRVKISLILPRLLEDPDKLAKVLTGTKYERAITLVEDFFRRWEFIVREERPPLMDHGCIQIIDYFQKNSEMYLLFPRFMNNLKPDEKKLLAAFEMLYELAKERLHRTSKEAIAQERKLHGMYLENEVVKKSVAELKKKIFVQKVQLRWKMAAKEAYLQKCESDLANKRRQNSEQMQYEIEKCTRALRANQKASLERQAELEEQLNKLKLEDQKINKENLIQEKEARDEKNKLLLQLQDLIKKYDHGIRDKMVENMELNEEFSKAKKALDDFMVGFRKVEQVYKDIVVKREDAERRAHQQRVIMFMMNRAARKIQKYWKKWRRDLRKKNKRLRKQK</sequence>
<comment type="function">
    <text evidence="1">Component of the nexin-dynein regulatory complex (N-DRC), a key regulator of ciliary/flagellar motility which maintains the alignment and integrity of the distal axoneme and regulates microtubule sliding in motile axonemes.</text>
</comment>
<name>B4N911_DROWI</name>
<comment type="subcellular location">
    <subcellularLocation>
        <location evidence="2">Cytoplasm</location>
        <location evidence="2">Cytoskeleton</location>
        <location evidence="2">Flagellum axoneme</location>
    </subcellularLocation>
</comment>
<proteinExistence type="inferred from homology"/>
<evidence type="ECO:0000256" key="7">
    <source>
        <dbReference type="ARBA" id="ARBA00023069"/>
    </source>
</evidence>
<dbReference type="HOGENOM" id="CLU_730108_0_0_1"/>
<dbReference type="OrthoDB" id="536093at2759"/>
<keyword evidence="12" id="KW-1185">Reference proteome</keyword>
<comment type="similarity">
    <text evidence="3">Belongs to the DRC10 family.</text>
</comment>
<gene>
    <name evidence="11" type="primary">Dwil\GK11526</name>
    <name evidence="11" type="ORF">Dwil_GK11526</name>
</gene>
<protein>
    <recommendedName>
        <fullName evidence="4">Dynein regulatory complex protein 10</fullName>
    </recommendedName>
</protein>
<evidence type="ECO:0000256" key="9">
    <source>
        <dbReference type="ARBA" id="ARBA00023273"/>
    </source>
</evidence>
<evidence type="ECO:0000256" key="5">
    <source>
        <dbReference type="ARBA" id="ARBA00022490"/>
    </source>
</evidence>
<evidence type="ECO:0000256" key="10">
    <source>
        <dbReference type="SAM" id="Coils"/>
    </source>
</evidence>
<evidence type="ECO:0000256" key="3">
    <source>
        <dbReference type="ARBA" id="ARBA00009071"/>
    </source>
</evidence>
<dbReference type="AlphaFoldDB" id="B4N911"/>
<keyword evidence="10" id="KW-0175">Coiled coil</keyword>
<reference evidence="11 12" key="1">
    <citation type="journal article" date="2007" name="Nature">
        <title>Evolution of genes and genomes on the Drosophila phylogeny.</title>
        <authorList>
            <consortium name="Drosophila 12 Genomes Consortium"/>
            <person name="Clark A.G."/>
            <person name="Eisen M.B."/>
            <person name="Smith D.R."/>
            <person name="Bergman C.M."/>
            <person name="Oliver B."/>
            <person name="Markow T.A."/>
            <person name="Kaufman T.C."/>
            <person name="Kellis M."/>
            <person name="Gelbart W."/>
            <person name="Iyer V.N."/>
            <person name="Pollard D.A."/>
            <person name="Sackton T.B."/>
            <person name="Larracuente A.M."/>
            <person name="Singh N.D."/>
            <person name="Abad J.P."/>
            <person name="Abt D.N."/>
            <person name="Adryan B."/>
            <person name="Aguade M."/>
            <person name="Akashi H."/>
            <person name="Anderson W.W."/>
            <person name="Aquadro C.F."/>
            <person name="Ardell D.H."/>
            <person name="Arguello R."/>
            <person name="Artieri C.G."/>
            <person name="Barbash D.A."/>
            <person name="Barker D."/>
            <person name="Barsanti P."/>
            <person name="Batterham P."/>
            <person name="Batzoglou S."/>
            <person name="Begun D."/>
            <person name="Bhutkar A."/>
            <person name="Blanco E."/>
            <person name="Bosak S.A."/>
            <person name="Bradley R.K."/>
            <person name="Brand A.D."/>
            <person name="Brent M.R."/>
            <person name="Brooks A.N."/>
            <person name="Brown R.H."/>
            <person name="Butlin R.K."/>
            <person name="Caggese C."/>
            <person name="Calvi B.R."/>
            <person name="Bernardo de Carvalho A."/>
            <person name="Caspi A."/>
            <person name="Castrezana S."/>
            <person name="Celniker S.E."/>
            <person name="Chang J.L."/>
            <person name="Chapple C."/>
            <person name="Chatterji S."/>
            <person name="Chinwalla A."/>
            <person name="Civetta A."/>
            <person name="Clifton S.W."/>
            <person name="Comeron J.M."/>
            <person name="Costello J.C."/>
            <person name="Coyne J.A."/>
            <person name="Daub J."/>
            <person name="David R.G."/>
            <person name="Delcher A.L."/>
            <person name="Delehaunty K."/>
            <person name="Do C.B."/>
            <person name="Ebling H."/>
            <person name="Edwards K."/>
            <person name="Eickbush T."/>
            <person name="Evans J.D."/>
            <person name="Filipski A."/>
            <person name="Findeiss S."/>
            <person name="Freyhult E."/>
            <person name="Fulton L."/>
            <person name="Fulton R."/>
            <person name="Garcia A.C."/>
            <person name="Gardiner A."/>
            <person name="Garfield D.A."/>
            <person name="Garvin B.E."/>
            <person name="Gibson G."/>
            <person name="Gilbert D."/>
            <person name="Gnerre S."/>
            <person name="Godfrey J."/>
            <person name="Good R."/>
            <person name="Gotea V."/>
            <person name="Gravely B."/>
            <person name="Greenberg A.J."/>
            <person name="Griffiths-Jones S."/>
            <person name="Gross S."/>
            <person name="Guigo R."/>
            <person name="Gustafson E.A."/>
            <person name="Haerty W."/>
            <person name="Hahn M.W."/>
            <person name="Halligan D.L."/>
            <person name="Halpern A.L."/>
            <person name="Halter G.M."/>
            <person name="Han M.V."/>
            <person name="Heger A."/>
            <person name="Hillier L."/>
            <person name="Hinrichs A.S."/>
            <person name="Holmes I."/>
            <person name="Hoskins R.A."/>
            <person name="Hubisz M.J."/>
            <person name="Hultmark D."/>
            <person name="Huntley M.A."/>
            <person name="Jaffe D.B."/>
            <person name="Jagadeeshan S."/>
            <person name="Jeck W.R."/>
            <person name="Johnson J."/>
            <person name="Jones C.D."/>
            <person name="Jordan W.C."/>
            <person name="Karpen G.H."/>
            <person name="Kataoka E."/>
            <person name="Keightley P.D."/>
            <person name="Kheradpour P."/>
            <person name="Kirkness E.F."/>
            <person name="Koerich L.B."/>
            <person name="Kristiansen K."/>
            <person name="Kudrna D."/>
            <person name="Kulathinal R.J."/>
            <person name="Kumar S."/>
            <person name="Kwok R."/>
            <person name="Lander E."/>
            <person name="Langley C.H."/>
            <person name="Lapoint R."/>
            <person name="Lazzaro B.P."/>
            <person name="Lee S.J."/>
            <person name="Levesque L."/>
            <person name="Li R."/>
            <person name="Lin C.F."/>
            <person name="Lin M.F."/>
            <person name="Lindblad-Toh K."/>
            <person name="Llopart A."/>
            <person name="Long M."/>
            <person name="Low L."/>
            <person name="Lozovsky E."/>
            <person name="Lu J."/>
            <person name="Luo M."/>
            <person name="Machado C.A."/>
            <person name="Makalowski W."/>
            <person name="Marzo M."/>
            <person name="Matsuda M."/>
            <person name="Matzkin L."/>
            <person name="McAllister B."/>
            <person name="McBride C.S."/>
            <person name="McKernan B."/>
            <person name="McKernan K."/>
            <person name="Mendez-Lago M."/>
            <person name="Minx P."/>
            <person name="Mollenhauer M.U."/>
            <person name="Montooth K."/>
            <person name="Mount S.M."/>
            <person name="Mu X."/>
            <person name="Myers E."/>
            <person name="Negre B."/>
            <person name="Newfeld S."/>
            <person name="Nielsen R."/>
            <person name="Noor M.A."/>
            <person name="O'Grady P."/>
            <person name="Pachter L."/>
            <person name="Papaceit M."/>
            <person name="Parisi M.J."/>
            <person name="Parisi M."/>
            <person name="Parts L."/>
            <person name="Pedersen J.S."/>
            <person name="Pesole G."/>
            <person name="Phillippy A.M."/>
            <person name="Ponting C.P."/>
            <person name="Pop M."/>
            <person name="Porcelli D."/>
            <person name="Powell J.R."/>
            <person name="Prohaska S."/>
            <person name="Pruitt K."/>
            <person name="Puig M."/>
            <person name="Quesneville H."/>
            <person name="Ram K.R."/>
            <person name="Rand D."/>
            <person name="Rasmussen M.D."/>
            <person name="Reed L.K."/>
            <person name="Reenan R."/>
            <person name="Reily A."/>
            <person name="Remington K.A."/>
            <person name="Rieger T.T."/>
            <person name="Ritchie M.G."/>
            <person name="Robin C."/>
            <person name="Rogers Y.H."/>
            <person name="Rohde C."/>
            <person name="Rozas J."/>
            <person name="Rubenfield M.J."/>
            <person name="Ruiz A."/>
            <person name="Russo S."/>
            <person name="Salzberg S.L."/>
            <person name="Sanchez-Gracia A."/>
            <person name="Saranga D.J."/>
            <person name="Sato H."/>
            <person name="Schaeffer S.W."/>
            <person name="Schatz M.C."/>
            <person name="Schlenke T."/>
            <person name="Schwartz R."/>
            <person name="Segarra C."/>
            <person name="Singh R.S."/>
            <person name="Sirot L."/>
            <person name="Sirota M."/>
            <person name="Sisneros N.B."/>
            <person name="Smith C.D."/>
            <person name="Smith T.F."/>
            <person name="Spieth J."/>
            <person name="Stage D.E."/>
            <person name="Stark A."/>
            <person name="Stephan W."/>
            <person name="Strausberg R.L."/>
            <person name="Strempel S."/>
            <person name="Sturgill D."/>
            <person name="Sutton G."/>
            <person name="Sutton G.G."/>
            <person name="Tao W."/>
            <person name="Teichmann S."/>
            <person name="Tobari Y.N."/>
            <person name="Tomimura Y."/>
            <person name="Tsolas J.M."/>
            <person name="Valente V.L."/>
            <person name="Venter E."/>
            <person name="Venter J.C."/>
            <person name="Vicario S."/>
            <person name="Vieira F.G."/>
            <person name="Vilella A.J."/>
            <person name="Villasante A."/>
            <person name="Walenz B."/>
            <person name="Wang J."/>
            <person name="Wasserman M."/>
            <person name="Watts T."/>
            <person name="Wilson D."/>
            <person name="Wilson R.K."/>
            <person name="Wing R.A."/>
            <person name="Wolfner M.F."/>
            <person name="Wong A."/>
            <person name="Wong G.K."/>
            <person name="Wu C.I."/>
            <person name="Wu G."/>
            <person name="Yamamoto D."/>
            <person name="Yang H.P."/>
            <person name="Yang S.P."/>
            <person name="Yorke J.A."/>
            <person name="Yoshida K."/>
            <person name="Zdobnov E."/>
            <person name="Zhang P."/>
            <person name="Zhang Y."/>
            <person name="Zimin A.V."/>
            <person name="Baldwin J."/>
            <person name="Abdouelleil A."/>
            <person name="Abdulkadir J."/>
            <person name="Abebe A."/>
            <person name="Abera B."/>
            <person name="Abreu J."/>
            <person name="Acer S.C."/>
            <person name="Aftuck L."/>
            <person name="Alexander A."/>
            <person name="An P."/>
            <person name="Anderson E."/>
            <person name="Anderson S."/>
            <person name="Arachi H."/>
            <person name="Azer M."/>
            <person name="Bachantsang P."/>
            <person name="Barry A."/>
            <person name="Bayul T."/>
            <person name="Berlin A."/>
            <person name="Bessette D."/>
            <person name="Bloom T."/>
            <person name="Blye J."/>
            <person name="Boguslavskiy L."/>
            <person name="Bonnet C."/>
            <person name="Boukhgalter B."/>
            <person name="Bourzgui I."/>
            <person name="Brown A."/>
            <person name="Cahill P."/>
            <person name="Channer S."/>
            <person name="Cheshatsang Y."/>
            <person name="Chuda L."/>
            <person name="Citroen M."/>
            <person name="Collymore A."/>
            <person name="Cooke P."/>
            <person name="Costello M."/>
            <person name="D'Aco K."/>
            <person name="Daza R."/>
            <person name="De Haan G."/>
            <person name="DeGray S."/>
            <person name="DeMaso C."/>
            <person name="Dhargay N."/>
            <person name="Dooley K."/>
            <person name="Dooley E."/>
            <person name="Doricent M."/>
            <person name="Dorje P."/>
            <person name="Dorjee K."/>
            <person name="Dupes A."/>
            <person name="Elong R."/>
            <person name="Falk J."/>
            <person name="Farina A."/>
            <person name="Faro S."/>
            <person name="Ferguson D."/>
            <person name="Fisher S."/>
            <person name="Foley C.D."/>
            <person name="Franke A."/>
            <person name="Friedrich D."/>
            <person name="Gadbois L."/>
            <person name="Gearin G."/>
            <person name="Gearin C.R."/>
            <person name="Giannoukos G."/>
            <person name="Goode T."/>
            <person name="Graham J."/>
            <person name="Grandbois E."/>
            <person name="Grewal S."/>
            <person name="Gyaltsen K."/>
            <person name="Hafez N."/>
            <person name="Hagos B."/>
            <person name="Hall J."/>
            <person name="Henson C."/>
            <person name="Hollinger A."/>
            <person name="Honan T."/>
            <person name="Huard M.D."/>
            <person name="Hughes L."/>
            <person name="Hurhula B."/>
            <person name="Husby M.E."/>
            <person name="Kamat A."/>
            <person name="Kanga B."/>
            <person name="Kashin S."/>
            <person name="Khazanovich D."/>
            <person name="Kisner P."/>
            <person name="Lance K."/>
            <person name="Lara M."/>
            <person name="Lee W."/>
            <person name="Lennon N."/>
            <person name="Letendre F."/>
            <person name="LeVine R."/>
            <person name="Lipovsky A."/>
            <person name="Liu X."/>
            <person name="Liu J."/>
            <person name="Liu S."/>
            <person name="Lokyitsang T."/>
            <person name="Lokyitsang Y."/>
            <person name="Lubonja R."/>
            <person name="Lui A."/>
            <person name="MacDonald P."/>
            <person name="Magnisalis V."/>
            <person name="Maru K."/>
            <person name="Matthews C."/>
            <person name="McCusker W."/>
            <person name="McDonough S."/>
            <person name="Mehta T."/>
            <person name="Meldrim J."/>
            <person name="Meneus L."/>
            <person name="Mihai O."/>
            <person name="Mihalev A."/>
            <person name="Mihova T."/>
            <person name="Mittelman R."/>
            <person name="Mlenga V."/>
            <person name="Montmayeur A."/>
            <person name="Mulrain L."/>
            <person name="Navidi A."/>
            <person name="Naylor J."/>
            <person name="Negash T."/>
            <person name="Nguyen T."/>
            <person name="Nguyen N."/>
            <person name="Nicol R."/>
            <person name="Norbu C."/>
            <person name="Norbu N."/>
            <person name="Novod N."/>
            <person name="O'Neill B."/>
            <person name="Osman S."/>
            <person name="Markiewicz E."/>
            <person name="Oyono O.L."/>
            <person name="Patti C."/>
            <person name="Phunkhang P."/>
            <person name="Pierre F."/>
            <person name="Priest M."/>
            <person name="Raghuraman S."/>
            <person name="Rege F."/>
            <person name="Reyes R."/>
            <person name="Rise C."/>
            <person name="Rogov P."/>
            <person name="Ross K."/>
            <person name="Ryan E."/>
            <person name="Settipalli S."/>
            <person name="Shea T."/>
            <person name="Sherpa N."/>
            <person name="Shi L."/>
            <person name="Shih D."/>
            <person name="Sparrow T."/>
            <person name="Spaulding J."/>
            <person name="Stalker J."/>
            <person name="Stange-Thomann N."/>
            <person name="Stavropoulos S."/>
            <person name="Stone C."/>
            <person name="Strader C."/>
            <person name="Tesfaye S."/>
            <person name="Thomson T."/>
            <person name="Thoulutsang Y."/>
            <person name="Thoulutsang D."/>
            <person name="Topham K."/>
            <person name="Topping I."/>
            <person name="Tsamla T."/>
            <person name="Vassiliev H."/>
            <person name="Vo A."/>
            <person name="Wangchuk T."/>
            <person name="Wangdi T."/>
            <person name="Weiand M."/>
            <person name="Wilkinson J."/>
            <person name="Wilson A."/>
            <person name="Yadav S."/>
            <person name="Young G."/>
            <person name="Yu Q."/>
            <person name="Zembek L."/>
            <person name="Zhong D."/>
            <person name="Zimmer A."/>
            <person name="Zwirko Z."/>
            <person name="Jaffe D.B."/>
            <person name="Alvarez P."/>
            <person name="Brockman W."/>
            <person name="Butler J."/>
            <person name="Chin C."/>
            <person name="Gnerre S."/>
            <person name="Grabherr M."/>
            <person name="Kleber M."/>
            <person name="Mauceli E."/>
            <person name="MacCallum I."/>
        </authorList>
    </citation>
    <scope>NUCLEOTIDE SEQUENCE [LARGE SCALE GENOMIC DNA]</scope>
    <source>
        <strain evidence="12">Tucson 14030-0811.24</strain>
    </source>
</reference>
<keyword evidence="5" id="KW-0963">Cytoplasm</keyword>
<accession>B4N911</accession>
<dbReference type="SMR" id="B4N911"/>
<dbReference type="Proteomes" id="UP000007798">
    <property type="component" value="Unassembled WGS sequence"/>
</dbReference>
<organism evidence="11 12">
    <name type="scientific">Drosophila willistoni</name>
    <name type="common">Fruit fly</name>
    <dbReference type="NCBI Taxonomy" id="7260"/>
    <lineage>
        <taxon>Eukaryota</taxon>
        <taxon>Metazoa</taxon>
        <taxon>Ecdysozoa</taxon>
        <taxon>Arthropoda</taxon>
        <taxon>Hexapoda</taxon>
        <taxon>Insecta</taxon>
        <taxon>Pterygota</taxon>
        <taxon>Neoptera</taxon>
        <taxon>Endopterygota</taxon>
        <taxon>Diptera</taxon>
        <taxon>Brachycera</taxon>
        <taxon>Muscomorpha</taxon>
        <taxon>Ephydroidea</taxon>
        <taxon>Drosophilidae</taxon>
        <taxon>Drosophila</taxon>
        <taxon>Sophophora</taxon>
    </lineage>
</organism>
<evidence type="ECO:0000256" key="8">
    <source>
        <dbReference type="ARBA" id="ARBA00023212"/>
    </source>
</evidence>
<evidence type="ECO:0000256" key="6">
    <source>
        <dbReference type="ARBA" id="ARBA00022846"/>
    </source>
</evidence>
<evidence type="ECO:0000256" key="2">
    <source>
        <dbReference type="ARBA" id="ARBA00004611"/>
    </source>
</evidence>
<dbReference type="InterPro" id="IPR042815">
    <property type="entry name" value="DRC10"/>
</dbReference>
<keyword evidence="7" id="KW-0969">Cilium</keyword>
<dbReference type="KEGG" id="dwi:6647298"/>
<dbReference type="PANTHER" id="PTHR31598:SF1">
    <property type="entry name" value="DYNEIN REGULATORY COMPLEX PROTEIN 10"/>
    <property type="match status" value="1"/>
</dbReference>